<dbReference type="GO" id="GO:0030497">
    <property type="term" value="P:fatty acid elongation"/>
    <property type="evidence" value="ECO:0007669"/>
    <property type="project" value="TreeGrafter"/>
</dbReference>
<keyword evidence="4" id="KW-0276">Fatty acid metabolism</keyword>
<proteinExistence type="inferred from homology"/>
<dbReference type="GO" id="GO:0005783">
    <property type="term" value="C:endoplasmic reticulum"/>
    <property type="evidence" value="ECO:0007669"/>
    <property type="project" value="TreeGrafter"/>
</dbReference>
<keyword evidence="8 11" id="KW-0472">Membrane</keyword>
<protein>
    <recommendedName>
        <fullName evidence="14">Very-long-chain 3-oxoacyl-CoA reductase</fullName>
    </recommendedName>
</protein>
<dbReference type="SUPFAM" id="SSF51735">
    <property type="entry name" value="NAD(P)-binding Rossmann-fold domains"/>
    <property type="match status" value="1"/>
</dbReference>
<keyword evidence="6" id="KW-0560">Oxidoreductase</keyword>
<dbReference type="PIRSF" id="PIRSF000126">
    <property type="entry name" value="11-beta-HSD1"/>
    <property type="match status" value="1"/>
</dbReference>
<dbReference type="PANTHER" id="PTHR43086:SF2">
    <property type="entry name" value="HYDROXYSTEROID DEHYDROGENASE-LIKE PROTEIN 1"/>
    <property type="match status" value="1"/>
</dbReference>
<dbReference type="InterPro" id="IPR020904">
    <property type="entry name" value="Sc_DH/Rdtase_CS"/>
</dbReference>
<evidence type="ECO:0008006" key="14">
    <source>
        <dbReference type="Google" id="ProtNLM"/>
    </source>
</evidence>
<dbReference type="Pfam" id="PF00106">
    <property type="entry name" value="adh_short"/>
    <property type="match status" value="1"/>
</dbReference>
<dbReference type="Gene3D" id="3.40.50.720">
    <property type="entry name" value="NAD(P)-binding Rossmann-like Domain"/>
    <property type="match status" value="1"/>
</dbReference>
<evidence type="ECO:0000313" key="12">
    <source>
        <dbReference type="EMBL" id="KAJ3561551.1"/>
    </source>
</evidence>
<keyword evidence="11" id="KW-1133">Transmembrane helix</keyword>
<gene>
    <name evidence="12" type="ORF">NP233_g10124</name>
</gene>
<reference evidence="12" key="1">
    <citation type="submission" date="2022-07" db="EMBL/GenBank/DDBJ databases">
        <title>Genome Sequence of Leucocoprinus birnbaumii.</title>
        <authorList>
            <person name="Buettner E."/>
        </authorList>
    </citation>
    <scope>NUCLEOTIDE SEQUENCE</scope>
    <source>
        <strain evidence="12">VT141</strain>
    </source>
</reference>
<evidence type="ECO:0000256" key="9">
    <source>
        <dbReference type="ARBA" id="ARBA00023160"/>
    </source>
</evidence>
<evidence type="ECO:0000256" key="7">
    <source>
        <dbReference type="ARBA" id="ARBA00023098"/>
    </source>
</evidence>
<comment type="caution">
    <text evidence="12">The sequence shown here is derived from an EMBL/GenBank/DDBJ whole genome shotgun (WGS) entry which is preliminary data.</text>
</comment>
<feature type="transmembrane region" description="Helical" evidence="11">
    <location>
        <begin position="20"/>
        <end position="44"/>
    </location>
</feature>
<sequence>MKLTTRVLPDKGHVINLYPLYITVLGLGAFTVLRILHQLFCVLLQTFLLPGTSLTNFGSHEGAWAVVTGCTDGIGKEFARQLGKAGFNLLLVARDVERLSSTAQEIELMYGIKTHIHTINFGKASVNEYTELTETLERHDIGVLVNNVGTSWRFSRFTETPREKISDMIQINVNATVQVTHAVLPGMVKRKRGLVLNVGSFSGAFPIPMLAAYSSTKAFLANFTSALAEEVRSDNVMVEYLNAYYVVTKLSGIRRPSVFIPTTKIYVQSVLSKIGLPCGSAYSGRLNASSPYWPHALLDLMLTFFCKVYPSAAMVMISGTTQPGLELGGVMGGKAELDCWCLTPEIKTHNEMQ</sequence>
<dbReference type="EMBL" id="JANIEX010000988">
    <property type="protein sequence ID" value="KAJ3561551.1"/>
    <property type="molecule type" value="Genomic_DNA"/>
</dbReference>
<dbReference type="AlphaFoldDB" id="A0AAD5VJV4"/>
<dbReference type="PRINTS" id="PR00081">
    <property type="entry name" value="GDHRDH"/>
</dbReference>
<dbReference type="PRINTS" id="PR00080">
    <property type="entry name" value="SDRFAMILY"/>
</dbReference>
<evidence type="ECO:0000256" key="2">
    <source>
        <dbReference type="ARBA" id="ARBA00022516"/>
    </source>
</evidence>
<keyword evidence="11" id="KW-0812">Transmembrane</keyword>
<dbReference type="GO" id="GO:0016491">
    <property type="term" value="F:oxidoreductase activity"/>
    <property type="evidence" value="ECO:0007669"/>
    <property type="project" value="UniProtKB-KW"/>
</dbReference>
<keyword evidence="3" id="KW-0256">Endoplasmic reticulum</keyword>
<evidence type="ECO:0000256" key="4">
    <source>
        <dbReference type="ARBA" id="ARBA00022832"/>
    </source>
</evidence>
<evidence type="ECO:0000256" key="8">
    <source>
        <dbReference type="ARBA" id="ARBA00023136"/>
    </source>
</evidence>
<evidence type="ECO:0000256" key="10">
    <source>
        <dbReference type="RuleBase" id="RU000363"/>
    </source>
</evidence>
<comment type="pathway">
    <text evidence="1">Lipid metabolism; fatty acid biosynthesis.</text>
</comment>
<comment type="similarity">
    <text evidence="10">Belongs to the short-chain dehydrogenases/reductases (SDR) family.</text>
</comment>
<evidence type="ECO:0000256" key="6">
    <source>
        <dbReference type="ARBA" id="ARBA00023002"/>
    </source>
</evidence>
<organism evidence="12 13">
    <name type="scientific">Leucocoprinus birnbaumii</name>
    <dbReference type="NCBI Taxonomy" id="56174"/>
    <lineage>
        <taxon>Eukaryota</taxon>
        <taxon>Fungi</taxon>
        <taxon>Dikarya</taxon>
        <taxon>Basidiomycota</taxon>
        <taxon>Agaricomycotina</taxon>
        <taxon>Agaricomycetes</taxon>
        <taxon>Agaricomycetidae</taxon>
        <taxon>Agaricales</taxon>
        <taxon>Agaricineae</taxon>
        <taxon>Agaricaceae</taxon>
        <taxon>Leucocoprinus</taxon>
    </lineage>
</organism>
<keyword evidence="5" id="KW-0521">NADP</keyword>
<keyword evidence="2" id="KW-0444">Lipid biosynthesis</keyword>
<dbReference type="InterPro" id="IPR036291">
    <property type="entry name" value="NAD(P)-bd_dom_sf"/>
</dbReference>
<dbReference type="FunFam" id="3.40.50.720:FF:000137">
    <property type="entry name" value="Hydroxysteroid (17-beta) dehydrogenase 3"/>
    <property type="match status" value="1"/>
</dbReference>
<evidence type="ECO:0000256" key="3">
    <source>
        <dbReference type="ARBA" id="ARBA00022824"/>
    </source>
</evidence>
<dbReference type="CDD" id="cd05356">
    <property type="entry name" value="17beta-HSD1_like_SDR_c"/>
    <property type="match status" value="1"/>
</dbReference>
<keyword evidence="13" id="KW-1185">Reference proteome</keyword>
<dbReference type="InterPro" id="IPR002347">
    <property type="entry name" value="SDR_fam"/>
</dbReference>
<dbReference type="Proteomes" id="UP001213000">
    <property type="component" value="Unassembled WGS sequence"/>
</dbReference>
<keyword evidence="7" id="KW-0443">Lipid metabolism</keyword>
<accession>A0AAD5VJV4</accession>
<evidence type="ECO:0000256" key="1">
    <source>
        <dbReference type="ARBA" id="ARBA00005194"/>
    </source>
</evidence>
<name>A0AAD5VJV4_9AGAR</name>
<dbReference type="PROSITE" id="PS00061">
    <property type="entry name" value="ADH_SHORT"/>
    <property type="match status" value="1"/>
</dbReference>
<evidence type="ECO:0000256" key="5">
    <source>
        <dbReference type="ARBA" id="ARBA00022857"/>
    </source>
</evidence>
<dbReference type="PANTHER" id="PTHR43086">
    <property type="entry name" value="VERY-LONG-CHAIN 3-OXOOACYL-COA REDUCTASE"/>
    <property type="match status" value="1"/>
</dbReference>
<evidence type="ECO:0000313" key="13">
    <source>
        <dbReference type="Proteomes" id="UP001213000"/>
    </source>
</evidence>
<evidence type="ECO:0000256" key="11">
    <source>
        <dbReference type="SAM" id="Phobius"/>
    </source>
</evidence>
<keyword evidence="9" id="KW-0275">Fatty acid biosynthesis</keyword>